<protein>
    <submittedName>
        <fullName evidence="1">Uncharacterized protein</fullName>
    </submittedName>
</protein>
<reference evidence="2" key="2">
    <citation type="submission" date="2019-06" db="EMBL/GenBank/DDBJ databases">
        <title>Co-occurence of chitin degradation, pigmentation and bioactivity in marine Pseudoalteromonas.</title>
        <authorList>
            <person name="Sonnenschein E.C."/>
            <person name="Bech P.K."/>
        </authorList>
    </citation>
    <scope>NUCLEOTIDE SEQUENCE [LARGE SCALE GENOMIC DNA]</scope>
    <source>
        <strain evidence="2">S2599</strain>
    </source>
</reference>
<dbReference type="EMBL" id="PNCJ01000027">
    <property type="protein sequence ID" value="TMP34808.1"/>
    <property type="molecule type" value="Genomic_DNA"/>
</dbReference>
<evidence type="ECO:0000313" key="1">
    <source>
        <dbReference type="EMBL" id="TMP34808.1"/>
    </source>
</evidence>
<name>A0A5S3WW67_9GAMM</name>
<organism evidence="1 2">
    <name type="scientific">Pseudoalteromonas rubra</name>
    <dbReference type="NCBI Taxonomy" id="43658"/>
    <lineage>
        <taxon>Bacteria</taxon>
        <taxon>Pseudomonadati</taxon>
        <taxon>Pseudomonadota</taxon>
        <taxon>Gammaproteobacteria</taxon>
        <taxon>Alteromonadales</taxon>
        <taxon>Pseudoalteromonadaceae</taxon>
        <taxon>Pseudoalteromonas</taxon>
    </lineage>
</organism>
<accession>A0A5S3WW67</accession>
<comment type="caution">
    <text evidence="1">The sequence shown here is derived from an EMBL/GenBank/DDBJ whole genome shotgun (WGS) entry which is preliminary data.</text>
</comment>
<reference evidence="1 2" key="1">
    <citation type="submission" date="2018-01" db="EMBL/GenBank/DDBJ databases">
        <authorList>
            <person name="Paulsen S."/>
            <person name="Gram L.K."/>
        </authorList>
    </citation>
    <scope>NUCLEOTIDE SEQUENCE [LARGE SCALE GENOMIC DNA]</scope>
    <source>
        <strain evidence="1 2">S2599</strain>
    </source>
</reference>
<sequence length="68" mass="7757">MTPLGVTQQPPYILLATLLISVTVDMNSKSPPQGFFHFRIKNSSLQSAFLKTHHLKHSAETWHDNELR</sequence>
<dbReference type="OrthoDB" id="9921377at2"/>
<gene>
    <name evidence="1" type="ORF">CWB98_17595</name>
</gene>
<dbReference type="AlphaFoldDB" id="A0A5S3WW67"/>
<evidence type="ECO:0000313" key="2">
    <source>
        <dbReference type="Proteomes" id="UP000306719"/>
    </source>
</evidence>
<dbReference type="Proteomes" id="UP000306719">
    <property type="component" value="Unassembled WGS sequence"/>
</dbReference>
<proteinExistence type="predicted"/>